<dbReference type="GO" id="GO:0003676">
    <property type="term" value="F:nucleic acid binding"/>
    <property type="evidence" value="ECO:0007669"/>
    <property type="project" value="InterPro"/>
</dbReference>
<organism evidence="1 3">
    <name type="scientific">Sphingomonas koreensis</name>
    <dbReference type="NCBI Taxonomy" id="93064"/>
    <lineage>
        <taxon>Bacteria</taxon>
        <taxon>Pseudomonadati</taxon>
        <taxon>Pseudomonadota</taxon>
        <taxon>Alphaproteobacteria</taxon>
        <taxon>Sphingomonadales</taxon>
        <taxon>Sphingomonadaceae</taxon>
        <taxon>Sphingomonas</taxon>
    </lineage>
</organism>
<reference evidence="3" key="2">
    <citation type="submission" date="2016-12" db="EMBL/GenBank/DDBJ databases">
        <title>Whole genome sequencing of Sphingomonas sp. ABOJV.</title>
        <authorList>
            <person name="Conlan S."/>
            <person name="Thomas P.J."/>
            <person name="Mullikin J."/>
            <person name="Palmore T.N."/>
            <person name="Frank K.M."/>
            <person name="Segre J.A."/>
        </authorList>
    </citation>
    <scope>NUCLEOTIDE SEQUENCE [LARGE SCALE GENOMIC DNA]</scope>
    <source>
        <strain evidence="3">ABOJV</strain>
    </source>
</reference>
<dbReference type="AlphaFoldDB" id="A0A1L6J6Y1"/>
<dbReference type="GeneID" id="44131671"/>
<evidence type="ECO:0000313" key="3">
    <source>
        <dbReference type="Proteomes" id="UP000185161"/>
    </source>
</evidence>
<dbReference type="EMBL" id="QQWO01000001">
    <property type="protein sequence ID" value="RSV08300.1"/>
    <property type="molecule type" value="Genomic_DNA"/>
</dbReference>
<dbReference type="InterPro" id="IPR036397">
    <property type="entry name" value="RNaseH_sf"/>
</dbReference>
<gene>
    <name evidence="1" type="ORF">BRX40_03770</name>
    <name evidence="2" type="ORF">CA257_02240</name>
</gene>
<dbReference type="Proteomes" id="UP000185161">
    <property type="component" value="Chromosome"/>
</dbReference>
<keyword evidence="3" id="KW-1185">Reference proteome</keyword>
<accession>A0A1L6J6Y1</accession>
<evidence type="ECO:0000313" key="1">
    <source>
        <dbReference type="EMBL" id="APR51669.1"/>
    </source>
</evidence>
<dbReference type="Gene3D" id="3.30.420.10">
    <property type="entry name" value="Ribonuclease H-like superfamily/Ribonuclease H"/>
    <property type="match status" value="1"/>
</dbReference>
<sequence length="144" mass="15519">MRYYLDAEFNGFGGPLIALALAPEDGGTPFYAALECPEPTPWVAAHVLPVLNIAPVDRETLGRTLAAYLEGDPDPVVIADWPEDIAHAAMALIARPGYRHPIARITFELCDAPGFDTAKASAIPHNALEDAIALRAFMLKHRGC</sequence>
<dbReference type="EMBL" id="CP018820">
    <property type="protein sequence ID" value="APR51669.1"/>
    <property type="molecule type" value="Genomic_DNA"/>
</dbReference>
<dbReference type="OrthoDB" id="6687915at2"/>
<dbReference type="RefSeq" id="WP_075150712.1">
    <property type="nucleotide sequence ID" value="NZ_CP018820.1"/>
</dbReference>
<name>A0A1L6J6Y1_9SPHN</name>
<evidence type="ECO:0000313" key="4">
    <source>
        <dbReference type="Proteomes" id="UP000286681"/>
    </source>
</evidence>
<proteinExistence type="predicted"/>
<dbReference type="Proteomes" id="UP000286681">
    <property type="component" value="Unassembled WGS sequence"/>
</dbReference>
<dbReference type="KEGG" id="skr:BRX40_03770"/>
<reference evidence="1" key="1">
    <citation type="submission" date="2016-12" db="EMBL/GenBank/DDBJ databases">
        <title>Whole genome sequencing of Sphingomonas koreensis.</title>
        <authorList>
            <person name="Conlan S."/>
            <person name="Thomas P.J."/>
            <person name="Mullikin J."/>
            <person name="Palmore T.N."/>
            <person name="Frank K.M."/>
            <person name="Segre J.A."/>
        </authorList>
    </citation>
    <scope>NUCLEOTIDE SEQUENCE</scope>
    <source>
        <strain evidence="1">ABOJV</strain>
    </source>
</reference>
<reference evidence="2 4" key="3">
    <citation type="submission" date="2018-07" db="EMBL/GenBank/DDBJ databases">
        <title>Genomic and Epidemiologic Investigation of an Indolent Hospital Outbreak.</title>
        <authorList>
            <person name="Johnson R.C."/>
            <person name="Deming C."/>
            <person name="Conlan S."/>
            <person name="Zellmer C.J."/>
            <person name="Michelin A.V."/>
            <person name="Lee-Lin S."/>
            <person name="Thomas P.J."/>
            <person name="Park M."/>
            <person name="Weingarten R.A."/>
            <person name="Less J."/>
            <person name="Dekker J.P."/>
            <person name="Frank K.M."/>
            <person name="Musser K.A."/>
            <person name="Mcquiston J.R."/>
            <person name="Henderson D.K."/>
            <person name="Lau A.F."/>
            <person name="Palmore T.N."/>
            <person name="Segre J.A."/>
        </authorList>
    </citation>
    <scope>NUCLEOTIDE SEQUENCE [LARGE SCALE GENOMIC DNA]</scope>
    <source>
        <strain evidence="2 4">SK-NIH.Env10_0317</strain>
    </source>
</reference>
<evidence type="ECO:0000313" key="2">
    <source>
        <dbReference type="EMBL" id="RSV08300.1"/>
    </source>
</evidence>
<dbReference type="STRING" id="93064.BRX40_03770"/>
<protein>
    <submittedName>
        <fullName evidence="1">Uncharacterized protein</fullName>
    </submittedName>
</protein>